<dbReference type="InterPro" id="IPR041802">
    <property type="entry name" value="MPP_YfcE"/>
</dbReference>
<comment type="similarity">
    <text evidence="1 2">Belongs to the metallophosphoesterase superfamily. YfcE family.</text>
</comment>
<proteinExistence type="inferred from homology"/>
<dbReference type="SUPFAM" id="SSF56300">
    <property type="entry name" value="Metallo-dependent phosphatases"/>
    <property type="match status" value="1"/>
</dbReference>
<accession>A0ABN6L4L2</accession>
<dbReference type="RefSeq" id="WP_338397394.1">
    <property type="nucleotide sequence ID" value="NZ_AP025292.1"/>
</dbReference>
<organism evidence="4 5">
    <name type="scientific">Persicobacter psychrovividus</name>
    <dbReference type="NCBI Taxonomy" id="387638"/>
    <lineage>
        <taxon>Bacteria</taxon>
        <taxon>Pseudomonadati</taxon>
        <taxon>Bacteroidota</taxon>
        <taxon>Cytophagia</taxon>
        <taxon>Cytophagales</taxon>
        <taxon>Persicobacteraceae</taxon>
        <taxon>Persicobacter</taxon>
    </lineage>
</organism>
<dbReference type="NCBIfam" id="TIGR00040">
    <property type="entry name" value="yfcE"/>
    <property type="match status" value="1"/>
</dbReference>
<gene>
    <name evidence="4" type="ORF">PEPS_01410</name>
</gene>
<protein>
    <recommendedName>
        <fullName evidence="2">Phosphoesterase</fullName>
        <ecNumber evidence="2">3.1.4.-</ecNumber>
    </recommendedName>
</protein>
<dbReference type="InterPro" id="IPR000979">
    <property type="entry name" value="Phosphodiesterase_MJ0936/Vps29"/>
</dbReference>
<dbReference type="EMBL" id="AP025292">
    <property type="protein sequence ID" value="BDC97860.1"/>
    <property type="molecule type" value="Genomic_DNA"/>
</dbReference>
<reference evidence="4 5" key="1">
    <citation type="submission" date="2021-12" db="EMBL/GenBank/DDBJ databases">
        <title>Genome sequencing of bacteria with rrn-lacking chromosome and rrn-plasmid.</title>
        <authorList>
            <person name="Anda M."/>
            <person name="Iwasaki W."/>
        </authorList>
    </citation>
    <scope>NUCLEOTIDE SEQUENCE [LARGE SCALE GENOMIC DNA]</scope>
    <source>
        <strain evidence="4 5">NBRC 101262</strain>
    </source>
</reference>
<dbReference type="CDD" id="cd00841">
    <property type="entry name" value="MPP_YfcE"/>
    <property type="match status" value="1"/>
</dbReference>
<evidence type="ECO:0000313" key="4">
    <source>
        <dbReference type="EMBL" id="BDC97860.1"/>
    </source>
</evidence>
<dbReference type="InterPro" id="IPR029052">
    <property type="entry name" value="Metallo-depent_PP-like"/>
</dbReference>
<keyword evidence="2" id="KW-0479">Metal-binding</keyword>
<dbReference type="PANTHER" id="PTHR11124">
    <property type="entry name" value="VACUOLAR SORTING PROTEIN VPS29"/>
    <property type="match status" value="1"/>
</dbReference>
<dbReference type="InterPro" id="IPR024654">
    <property type="entry name" value="Calcineurin-like_PHP_lpxH"/>
</dbReference>
<evidence type="ECO:0000256" key="2">
    <source>
        <dbReference type="RuleBase" id="RU362039"/>
    </source>
</evidence>
<dbReference type="EC" id="3.1.4.-" evidence="2"/>
<evidence type="ECO:0000256" key="1">
    <source>
        <dbReference type="ARBA" id="ARBA00008950"/>
    </source>
</evidence>
<evidence type="ECO:0000313" key="5">
    <source>
        <dbReference type="Proteomes" id="UP001354989"/>
    </source>
</evidence>
<dbReference type="Gene3D" id="3.60.21.10">
    <property type="match status" value="1"/>
</dbReference>
<keyword evidence="5" id="KW-1185">Reference proteome</keyword>
<dbReference type="NCBIfam" id="NF006988">
    <property type="entry name" value="PRK09453.1"/>
    <property type="match status" value="1"/>
</dbReference>
<dbReference type="Pfam" id="PF12850">
    <property type="entry name" value="Metallophos_2"/>
    <property type="match status" value="1"/>
</dbReference>
<feature type="domain" description="Calcineurin-like phosphoesterase" evidence="3">
    <location>
        <begin position="1"/>
        <end position="161"/>
    </location>
</feature>
<evidence type="ECO:0000259" key="3">
    <source>
        <dbReference type="Pfam" id="PF12850"/>
    </source>
</evidence>
<sequence>MKVIFISDVHGSMMAIKKALKAVEQEKADQIVLVGDLMYHGPRNPLPEEYAPADVAQLLNTYKNKIIAVRGNCDSEVDQMLLDFPMMADYTVLQTEGQYFYITHGHLHTPMDPPALPKNAIFVSGHTHLPVAEKEGDLFFFNPGSVALPKGGFQASYGVFEGNTLTVKDFNGETIKSTTLD</sequence>
<dbReference type="Proteomes" id="UP001354989">
    <property type="component" value="Chromosome"/>
</dbReference>
<name>A0ABN6L4L2_9BACT</name>
<comment type="cofactor">
    <cofactor evidence="2">
        <name>a divalent metal cation</name>
        <dbReference type="ChEBI" id="CHEBI:60240"/>
    </cofactor>
</comment>